<dbReference type="EMBL" id="BKAJ01000018">
    <property type="protein sequence ID" value="GEP53773.1"/>
    <property type="molecule type" value="Genomic_DNA"/>
</dbReference>
<comment type="subcellular location">
    <subcellularLocation>
        <location evidence="1">Membrane</location>
        <topology evidence="1">Single-pass membrane protein</topology>
    </subcellularLocation>
</comment>
<dbReference type="RefSeq" id="WP_147146742.1">
    <property type="nucleotide sequence ID" value="NZ_BKAJ01000018.1"/>
</dbReference>
<evidence type="ECO:0000256" key="4">
    <source>
        <dbReference type="ARBA" id="ARBA00023136"/>
    </source>
</evidence>
<evidence type="ECO:0000256" key="1">
    <source>
        <dbReference type="ARBA" id="ARBA00004167"/>
    </source>
</evidence>
<evidence type="ECO:0000256" key="6">
    <source>
        <dbReference type="SAM" id="Phobius"/>
    </source>
</evidence>
<comment type="caution">
    <text evidence="8">The sequence shown here is derived from an EMBL/GenBank/DDBJ whole genome shotgun (WGS) entry which is preliminary data.</text>
</comment>
<comment type="similarity">
    <text evidence="5">Belongs to the TIM14 family.</text>
</comment>
<organism evidence="8 9">
    <name type="scientific">Reyranella soli</name>
    <dbReference type="NCBI Taxonomy" id="1230389"/>
    <lineage>
        <taxon>Bacteria</taxon>
        <taxon>Pseudomonadati</taxon>
        <taxon>Pseudomonadota</taxon>
        <taxon>Alphaproteobacteria</taxon>
        <taxon>Hyphomicrobiales</taxon>
        <taxon>Reyranellaceae</taxon>
        <taxon>Reyranella</taxon>
    </lineage>
</organism>
<dbReference type="PANTHER" id="PTHR12763">
    <property type="match status" value="1"/>
</dbReference>
<protein>
    <submittedName>
        <fullName evidence="8">Molecular chaperone DnaJ</fullName>
    </submittedName>
</protein>
<dbReference type="InterPro" id="IPR036869">
    <property type="entry name" value="J_dom_sf"/>
</dbReference>
<dbReference type="PROSITE" id="PS50076">
    <property type="entry name" value="DNAJ_2"/>
    <property type="match status" value="1"/>
</dbReference>
<evidence type="ECO:0000256" key="2">
    <source>
        <dbReference type="ARBA" id="ARBA00022692"/>
    </source>
</evidence>
<evidence type="ECO:0000259" key="7">
    <source>
        <dbReference type="PROSITE" id="PS50076"/>
    </source>
</evidence>
<dbReference type="AlphaFoldDB" id="A0A512N495"/>
<dbReference type="Gene3D" id="1.10.287.110">
    <property type="entry name" value="DnaJ domain"/>
    <property type="match status" value="1"/>
</dbReference>
<evidence type="ECO:0000256" key="5">
    <source>
        <dbReference type="ARBA" id="ARBA00038105"/>
    </source>
</evidence>
<keyword evidence="3 6" id="KW-1133">Transmembrane helix</keyword>
<dbReference type="OrthoDB" id="9811070at2"/>
<keyword evidence="4 6" id="KW-0472">Membrane</keyword>
<evidence type="ECO:0000256" key="3">
    <source>
        <dbReference type="ARBA" id="ARBA00022989"/>
    </source>
</evidence>
<evidence type="ECO:0000313" key="9">
    <source>
        <dbReference type="Proteomes" id="UP000321058"/>
    </source>
</evidence>
<name>A0A512N495_9HYPH</name>
<dbReference type="Proteomes" id="UP000321058">
    <property type="component" value="Unassembled WGS sequence"/>
</dbReference>
<sequence length="234" mass="25044">MPFVLALVLLAAGALGIAWLLRANPSSVARGMRIALVVLGAIAVGGMLIFGLRFLPSLLPELFGLAGLVITGLIARALRSRPSGGFSSPGTGRRTEVRTSILQAWIDHSTGDVGGTVLAGRFAGRTLDQLSDSELLDLHEECRTDADSLRVMEAYLDRRLGVDWRTTRQPPPRGPRTDMTREEALAVLGLAESASEEEIRAAHRRLIRRTHPDAGGTADLAARINRAKDVLLGG</sequence>
<keyword evidence="2 6" id="KW-0812">Transmembrane</keyword>
<dbReference type="PANTHER" id="PTHR12763:SF28">
    <property type="entry name" value="GEO10507P1-RELATED"/>
    <property type="match status" value="1"/>
</dbReference>
<reference evidence="8 9" key="1">
    <citation type="submission" date="2019-07" db="EMBL/GenBank/DDBJ databases">
        <title>Whole genome shotgun sequence of Reyranella soli NBRC 108950.</title>
        <authorList>
            <person name="Hosoyama A."/>
            <person name="Uohara A."/>
            <person name="Ohji S."/>
            <person name="Ichikawa N."/>
        </authorList>
    </citation>
    <scope>NUCLEOTIDE SEQUENCE [LARGE SCALE GENOMIC DNA]</scope>
    <source>
        <strain evidence="8 9">NBRC 108950</strain>
    </source>
</reference>
<accession>A0A512N495</accession>
<evidence type="ECO:0000313" key="8">
    <source>
        <dbReference type="EMBL" id="GEP53773.1"/>
    </source>
</evidence>
<feature type="domain" description="J" evidence="7">
    <location>
        <begin position="183"/>
        <end position="234"/>
    </location>
</feature>
<feature type="transmembrane region" description="Helical" evidence="6">
    <location>
        <begin position="33"/>
        <end position="55"/>
    </location>
</feature>
<dbReference type="SMART" id="SM00271">
    <property type="entry name" value="DnaJ"/>
    <property type="match status" value="1"/>
</dbReference>
<dbReference type="SUPFAM" id="SSF46565">
    <property type="entry name" value="Chaperone J-domain"/>
    <property type="match status" value="1"/>
</dbReference>
<gene>
    <name evidence="8" type="ORF">RSO01_09390</name>
</gene>
<dbReference type="Pfam" id="PF00226">
    <property type="entry name" value="DnaJ"/>
    <property type="match status" value="1"/>
</dbReference>
<proteinExistence type="inferred from homology"/>
<keyword evidence="9" id="KW-1185">Reference proteome</keyword>
<dbReference type="GO" id="GO:0016020">
    <property type="term" value="C:membrane"/>
    <property type="evidence" value="ECO:0007669"/>
    <property type="project" value="UniProtKB-SubCell"/>
</dbReference>
<dbReference type="CDD" id="cd06257">
    <property type="entry name" value="DnaJ"/>
    <property type="match status" value="1"/>
</dbReference>
<dbReference type="InterPro" id="IPR001623">
    <property type="entry name" value="DnaJ_domain"/>
</dbReference>